<reference evidence="2" key="4">
    <citation type="journal article" date="2007" name="Genome Res.">
        <title>Curated Genome Annotation of Oryza sativa ssp. japonica and Comparative Genome Analysis with Arabidopsis thaliana.</title>
        <authorList>
            <consortium name="The Rice Annotation Project (RAP)"/>
            <person name="Itoh T."/>
            <person name="Tanaka T."/>
            <person name="Barrero R.A."/>
            <person name="Yamasaki C."/>
            <person name="Fujii Y."/>
            <person name="Hilton P.B."/>
            <person name="Antonio B.A."/>
            <person name="Aono H."/>
            <person name="Apweiler R."/>
            <person name="Bruskiewich R."/>
            <person name="Bureau T."/>
            <person name="Burr F."/>
            <person name="Costa de Oliveira A."/>
            <person name="Fuks G."/>
            <person name="Habara T."/>
            <person name="Haberer G."/>
            <person name="Han B."/>
            <person name="Harada E."/>
            <person name="Hiraki A.T."/>
            <person name="Hirochika H."/>
            <person name="Hoen D."/>
            <person name="Hokari H."/>
            <person name="Hosokawa S."/>
            <person name="Hsing Y."/>
            <person name="Ikawa H."/>
            <person name="Ikeo K."/>
            <person name="Imanishi T."/>
            <person name="Ito Y."/>
            <person name="Jaiswal P."/>
            <person name="Kanno M."/>
            <person name="Kawahara Y."/>
            <person name="Kawamura T."/>
            <person name="Kawashima H."/>
            <person name="Khurana J.P."/>
            <person name="Kikuchi S."/>
            <person name="Komatsu S."/>
            <person name="Koyanagi K.O."/>
            <person name="Kubooka H."/>
            <person name="Lieberherr D."/>
            <person name="Lin Y.C."/>
            <person name="Lonsdale D."/>
            <person name="Matsumoto T."/>
            <person name="Matsuya A."/>
            <person name="McCombie W.R."/>
            <person name="Messing J."/>
            <person name="Miyao A."/>
            <person name="Mulder N."/>
            <person name="Nagamura Y."/>
            <person name="Nam J."/>
            <person name="Namiki N."/>
            <person name="Numa H."/>
            <person name="Nurimoto S."/>
            <person name="O'donovan C."/>
            <person name="Ohyanagi H."/>
            <person name="Okido T."/>
            <person name="Oota S."/>
            <person name="Osato N."/>
            <person name="Palmer L.E."/>
            <person name="Quetier F."/>
            <person name="Raghuvanshi S."/>
            <person name="Saichi N."/>
            <person name="Sakai H."/>
            <person name="Sakai Y."/>
            <person name="Sakata K."/>
            <person name="Sakurai T."/>
            <person name="Sato F."/>
            <person name="Sato Y."/>
            <person name="Schoof H."/>
            <person name="Seki M."/>
            <person name="Shibata M."/>
            <person name="Shimizu Y."/>
            <person name="Shinozaki K."/>
            <person name="Shinso Y."/>
            <person name="Singh N.K."/>
            <person name="Smith-White B."/>
            <person name="Takeda J."/>
            <person name="Tanino M."/>
            <person name="Tatusova T."/>
            <person name="Thongjuea S."/>
            <person name="Todokoro F."/>
            <person name="Tsugane M."/>
            <person name="Tyagi A.K."/>
            <person name="Vanavichit A."/>
            <person name="Wang A."/>
            <person name="Wing R.A."/>
            <person name="Yamaguchi K."/>
            <person name="Yamamoto M."/>
            <person name="Yamamoto N."/>
            <person name="Yu Y."/>
            <person name="Zhang H."/>
            <person name="Zhao Q."/>
            <person name="Higo K."/>
            <person name="Burr B."/>
            <person name="Gojobori T."/>
            <person name="Sasaki T."/>
        </authorList>
    </citation>
    <scope>NUCLEOTIDE SEQUENCE</scope>
</reference>
<evidence type="ECO:0000313" key="1">
    <source>
        <dbReference type="EMBL" id="BAD38547.1"/>
    </source>
</evidence>
<reference evidence="1" key="1">
    <citation type="submission" date="2004-04" db="EMBL/GenBank/DDBJ databases">
        <title>Oryza sativa nipponbare(GA3) genomic DNA, chromosome 9, BAC clone:OSJNBa0054F02.</title>
        <authorList>
            <person name="Sasaki T."/>
            <person name="Matsumoto T."/>
            <person name="Katayose Y."/>
        </authorList>
    </citation>
    <scope>NUCLEOTIDE SEQUENCE</scope>
</reference>
<proteinExistence type="predicted"/>
<organism evidence="1 3">
    <name type="scientific">Oryza sativa subsp. japonica</name>
    <name type="common">Rice</name>
    <dbReference type="NCBI Taxonomy" id="39947"/>
    <lineage>
        <taxon>Eukaryota</taxon>
        <taxon>Viridiplantae</taxon>
        <taxon>Streptophyta</taxon>
        <taxon>Embryophyta</taxon>
        <taxon>Tracheophyta</taxon>
        <taxon>Spermatophyta</taxon>
        <taxon>Magnoliopsida</taxon>
        <taxon>Liliopsida</taxon>
        <taxon>Poales</taxon>
        <taxon>Poaceae</taxon>
        <taxon>BOP clade</taxon>
        <taxon>Oryzoideae</taxon>
        <taxon>Oryzeae</taxon>
        <taxon>Oryzinae</taxon>
        <taxon>Oryza</taxon>
        <taxon>Oryza sativa</taxon>
    </lineage>
</organism>
<sequence>MTNAPPWKNTRTGSAPARSFFPAPFAGGRYIRAPTPVLRSMTTSLDVTPVASSTPAGTRSVPSIRWTRPLLYSIRNGEKSNATMLSGSEAFTGGDPGGNGLRW</sequence>
<dbReference type="AlphaFoldDB" id="Q67IZ4"/>
<evidence type="ECO:0000313" key="2">
    <source>
        <dbReference type="EMBL" id="BAF25313.1"/>
    </source>
</evidence>
<gene>
    <name evidence="2" type="ordered locus">Os09g0462000</name>
    <name evidence="1" type="ORF">OSJNBa0054F02.44</name>
</gene>
<dbReference type="EMBL" id="AP008215">
    <property type="protein sequence ID" value="BAF25313.1"/>
    <property type="molecule type" value="Genomic_DNA"/>
</dbReference>
<accession>Q67IZ4</accession>
<dbReference type="EMBL" id="AP006849">
    <property type="protein sequence ID" value="BAD38547.1"/>
    <property type="molecule type" value="Genomic_DNA"/>
</dbReference>
<name>Q67IZ4_ORYSJ</name>
<reference evidence="3" key="6">
    <citation type="journal article" date="2008" name="Nucleic Acids Res.">
        <title>The rice annotation project database (RAP-DB): 2008 update.</title>
        <authorList>
            <consortium name="The rice annotation project (RAP)"/>
        </authorList>
    </citation>
    <scope>GENOME REANNOTATION</scope>
    <source>
        <strain evidence="3">cv. Nipponbare</strain>
    </source>
</reference>
<reference evidence="2 3" key="2">
    <citation type="journal article" date="2005" name="Nature">
        <title>The map-based sequence of the rice genome.</title>
        <authorList>
            <consortium name="International rice genome sequencing project (IRGSP)"/>
            <person name="Matsumoto T."/>
            <person name="Wu J."/>
            <person name="Kanamori H."/>
            <person name="Katayose Y."/>
            <person name="Fujisawa M."/>
            <person name="Namiki N."/>
            <person name="Mizuno H."/>
            <person name="Yamamoto K."/>
            <person name="Antonio B.A."/>
            <person name="Baba T."/>
            <person name="Sakata K."/>
            <person name="Nagamura Y."/>
            <person name="Aoki H."/>
            <person name="Arikawa K."/>
            <person name="Arita K."/>
            <person name="Bito T."/>
            <person name="Chiden Y."/>
            <person name="Fujitsuka N."/>
            <person name="Fukunaka R."/>
            <person name="Hamada M."/>
            <person name="Harada C."/>
            <person name="Hayashi A."/>
            <person name="Hijishita S."/>
            <person name="Honda M."/>
            <person name="Hosokawa S."/>
            <person name="Ichikawa Y."/>
            <person name="Idonuma A."/>
            <person name="Iijima M."/>
            <person name="Ikeda M."/>
            <person name="Ikeno M."/>
            <person name="Ito K."/>
            <person name="Ito S."/>
            <person name="Ito T."/>
            <person name="Ito Y."/>
            <person name="Ito Y."/>
            <person name="Iwabuchi A."/>
            <person name="Kamiya K."/>
            <person name="Karasawa W."/>
            <person name="Kurita K."/>
            <person name="Katagiri S."/>
            <person name="Kikuta A."/>
            <person name="Kobayashi H."/>
            <person name="Kobayashi N."/>
            <person name="Machita K."/>
            <person name="Maehara T."/>
            <person name="Masukawa M."/>
            <person name="Mizubayashi T."/>
            <person name="Mukai Y."/>
            <person name="Nagasaki H."/>
            <person name="Nagata Y."/>
            <person name="Naito S."/>
            <person name="Nakashima M."/>
            <person name="Nakama Y."/>
            <person name="Nakamichi Y."/>
            <person name="Nakamura M."/>
            <person name="Meguro A."/>
            <person name="Negishi M."/>
            <person name="Ohta I."/>
            <person name="Ohta T."/>
            <person name="Okamoto M."/>
            <person name="Ono N."/>
            <person name="Saji S."/>
            <person name="Sakaguchi M."/>
            <person name="Sakai K."/>
            <person name="Shibata M."/>
            <person name="Shimokawa T."/>
            <person name="Song J."/>
            <person name="Takazaki Y."/>
            <person name="Terasawa K."/>
            <person name="Tsugane M."/>
            <person name="Tsuji K."/>
            <person name="Ueda S."/>
            <person name="Waki K."/>
            <person name="Yamagata H."/>
            <person name="Yamamoto M."/>
            <person name="Yamamoto S."/>
            <person name="Yamane H."/>
            <person name="Yoshiki S."/>
            <person name="Yoshihara R."/>
            <person name="Yukawa K."/>
            <person name="Zhong H."/>
            <person name="Yano M."/>
            <person name="Yuan Q."/>
            <person name="Ouyang S."/>
            <person name="Liu J."/>
            <person name="Jones K.M."/>
            <person name="Gansberger K."/>
            <person name="Moffat K."/>
            <person name="Hill J."/>
            <person name="Bera J."/>
            <person name="Fadrosh D."/>
            <person name="Jin S."/>
            <person name="Johri S."/>
            <person name="Kim M."/>
            <person name="Overton L."/>
            <person name="Reardon M."/>
            <person name="Tsitrin T."/>
            <person name="Vuong H."/>
            <person name="Weaver B."/>
            <person name="Ciecko A."/>
            <person name="Tallon L."/>
            <person name="Jackson J."/>
            <person name="Pai G."/>
            <person name="Aken S.V."/>
            <person name="Utterback T."/>
            <person name="Reidmuller S."/>
            <person name="Feldblyum T."/>
            <person name="Hsiao J."/>
            <person name="Zismann V."/>
            <person name="Iobst S."/>
            <person name="de Vazeille A.R."/>
            <person name="Buell C.R."/>
            <person name="Ying K."/>
            <person name="Li Y."/>
            <person name="Lu T."/>
            <person name="Huang Y."/>
            <person name="Zhao Q."/>
            <person name="Feng Q."/>
            <person name="Zhang L."/>
            <person name="Zhu J."/>
            <person name="Weng Q."/>
            <person name="Mu J."/>
            <person name="Lu Y."/>
            <person name="Fan D."/>
            <person name="Liu Y."/>
            <person name="Guan J."/>
            <person name="Zhang Y."/>
            <person name="Yu S."/>
            <person name="Liu X."/>
            <person name="Zhang Y."/>
            <person name="Hong G."/>
            <person name="Han B."/>
            <person name="Choisne N."/>
            <person name="Demange N."/>
            <person name="Orjeda G."/>
            <person name="Samain S."/>
            <person name="Cattolico L."/>
            <person name="Pelletier E."/>
            <person name="Couloux A."/>
            <person name="Segurens B."/>
            <person name="Wincker P."/>
            <person name="D'Hont A."/>
            <person name="Scarpelli C."/>
            <person name="Weissenbach J."/>
            <person name="Salanoubat M."/>
            <person name="Quetier F."/>
            <person name="Yu Y."/>
            <person name="Kim H.R."/>
            <person name="Rambo T."/>
            <person name="Currie J."/>
            <person name="Collura K."/>
            <person name="Luo M."/>
            <person name="Yang T."/>
            <person name="Ammiraju J.S.S."/>
            <person name="Engler F."/>
            <person name="Soderlund C."/>
            <person name="Wing R.A."/>
            <person name="Palmer L.E."/>
            <person name="de la Bastide M."/>
            <person name="Spiegel L."/>
            <person name="Nascimento L."/>
            <person name="Zutavern T."/>
            <person name="O'Shaughnessy A."/>
            <person name="Dike S."/>
            <person name="Dedhia N."/>
            <person name="Preston R."/>
            <person name="Balija V."/>
            <person name="McCombie W.R."/>
            <person name="Chow T."/>
            <person name="Chen H."/>
            <person name="Chung M."/>
            <person name="Chen C."/>
            <person name="Shaw J."/>
            <person name="Wu H."/>
            <person name="Hsiao K."/>
            <person name="Chao Y."/>
            <person name="Chu M."/>
            <person name="Cheng C."/>
            <person name="Hour A."/>
            <person name="Lee P."/>
            <person name="Lin S."/>
            <person name="Lin Y."/>
            <person name="Liou J."/>
            <person name="Liu S."/>
            <person name="Hsing Y."/>
            <person name="Raghuvanshi S."/>
            <person name="Mohanty A."/>
            <person name="Bharti A.K."/>
            <person name="Gaur A."/>
            <person name="Gupta V."/>
            <person name="Kumar D."/>
            <person name="Ravi V."/>
            <person name="Vij S."/>
            <person name="Kapur A."/>
            <person name="Khurana P."/>
            <person name="Khurana P."/>
            <person name="Khurana J.P."/>
            <person name="Tyagi A.K."/>
            <person name="Gaikwad K."/>
            <person name="Singh A."/>
            <person name="Dalal V."/>
            <person name="Srivastava S."/>
            <person name="Dixit A."/>
            <person name="Pal A.K."/>
            <person name="Ghazi I.A."/>
            <person name="Yadav M."/>
            <person name="Pandit A."/>
            <person name="Bhargava A."/>
            <person name="Sureshbabu K."/>
            <person name="Batra K."/>
            <person name="Sharma T.R."/>
            <person name="Mohapatra T."/>
            <person name="Singh N.K."/>
            <person name="Messing J."/>
            <person name="Nelson A.B."/>
            <person name="Fuks G."/>
            <person name="Kavchok S."/>
            <person name="Keizer G."/>
            <person name="Linton E."/>
            <person name="Llaca V."/>
            <person name="Song R."/>
            <person name="Tanyolac B."/>
            <person name="Young S."/>
            <person name="Ho-Il K."/>
            <person name="Hahn J.H."/>
            <person name="Sangsakoo G."/>
            <person name="Vanavichit A."/>
            <person name="de Mattos Luiz.A.T."/>
            <person name="Zimmer P.D."/>
            <person name="Malone G."/>
            <person name="Dellagostin O."/>
            <person name="de Oliveira A.C."/>
            <person name="Bevan M."/>
            <person name="Bancroft I."/>
            <person name="Minx P."/>
            <person name="Cordum H."/>
            <person name="Wilson R."/>
            <person name="Cheng Z."/>
            <person name="Jin W."/>
            <person name="Jiang J."/>
            <person name="Leong S.A."/>
            <person name="Iwama H."/>
            <person name="Gojobori T."/>
            <person name="Itoh T."/>
            <person name="Niimura Y."/>
            <person name="Fujii Y."/>
            <person name="Habara T."/>
            <person name="Sakai H."/>
            <person name="Sato Y."/>
            <person name="Wilson G."/>
            <person name="Kumar K."/>
            <person name="McCouch S."/>
            <person name="Juretic N."/>
            <person name="Hoen D."/>
            <person name="Wright S."/>
            <person name="Bruskiewich R."/>
            <person name="Bureau T."/>
            <person name="Miyao A."/>
            <person name="Hirochika H."/>
            <person name="Nishikawa T."/>
            <person name="Kadowaki K."/>
            <person name="Sugiura M."/>
            <person name="Burr B."/>
            <person name="Sasaki T."/>
        </authorList>
    </citation>
    <scope>NUCLEOTIDE SEQUENCE [LARGE SCALE GENOMIC DNA]</scope>
    <source>
        <strain evidence="3">cv. Nipponbare</strain>
    </source>
</reference>
<dbReference type="Proteomes" id="UP000000763">
    <property type="component" value="Chromosome 9"/>
</dbReference>
<evidence type="ECO:0000313" key="3">
    <source>
        <dbReference type="Proteomes" id="UP000000763"/>
    </source>
</evidence>
<reference evidence="2" key="7">
    <citation type="submission" date="2009-08" db="EMBL/GenBank/DDBJ databases">
        <title>Oryza sativa nipponbare(GA3) genomic DNA, chromosome 9.</title>
        <authorList>
            <consortium name="IRGSP(International Rice Genome Sequencing Project)"/>
        </authorList>
    </citation>
    <scope>NUCLEOTIDE SEQUENCE</scope>
</reference>
<reference evidence="2" key="8">
    <citation type="submission" date="2009-08" db="EMBL/GenBank/DDBJ databases">
        <title>The Second Rice Annotation Project Meeting (RAP2).</title>
        <authorList>
            <consortium name="The Rice Annotation Project (RAP)"/>
        </authorList>
    </citation>
    <scope>NUCLEOTIDE SEQUENCE</scope>
</reference>
<reference evidence="2" key="5">
    <citation type="journal article" date="2008" name="Nucleic Acids Res.">
        <title>The Rice Annotation Project Database (RAP-DB): 2008 update.</title>
        <authorList>
            <consortium name="The Rice Annotation Project (RAP)"/>
            <person name="Tanaka T."/>
            <person name="Antonio B.A."/>
            <person name="Kikuchi S."/>
            <person name="Matsumoto T."/>
            <person name="Nagamura Y."/>
            <person name="Numa H."/>
            <person name="Sakai H."/>
            <person name="Wu J."/>
            <person name="Itoh T."/>
            <person name="Sasaki T."/>
            <person name="Aono R."/>
            <person name="Fujii Y."/>
            <person name="Habara T."/>
            <person name="Harada E."/>
            <person name="Kanno M."/>
            <person name="Kawahara Y."/>
            <person name="Kawashima H."/>
            <person name="Kubooka H."/>
            <person name="Matsuya A."/>
            <person name="Nakaoka H."/>
            <person name="Saichi N."/>
            <person name="Sanbonmatsu R."/>
            <person name="Sato Y."/>
            <person name="Shinso Y."/>
            <person name="Suzuki M."/>
            <person name="Takeda J."/>
            <person name="Tanino M."/>
            <person name="Todokoro F."/>
            <person name="Yamaguchi K."/>
            <person name="Yamamoto N."/>
            <person name="Yamasaki C."/>
            <person name="Imanishi T."/>
            <person name="Okido T."/>
            <person name="Tada M."/>
            <person name="Ikeo K."/>
            <person name="Tateno Y."/>
            <person name="Gojobori T."/>
            <person name="Lin Y.C."/>
            <person name="Wei F.J."/>
            <person name="Hsing Y.I."/>
            <person name="Zhao Q."/>
            <person name="Han B."/>
            <person name="Kramer M.R."/>
            <person name="McCombie R.W."/>
            <person name="Lonsdale D."/>
            <person name="O'Donovan C.C."/>
            <person name="Whitfield E.J."/>
            <person name="Apweiler R."/>
            <person name="Koyanagi K.O."/>
            <person name="Khurana J.P."/>
            <person name="Raghuvanshi S."/>
            <person name="Singh N.K."/>
            <person name="Tyagi A.K."/>
            <person name="Haberer G."/>
            <person name="Fujisawa M."/>
            <person name="Hosokawa S."/>
            <person name="Ito Y."/>
            <person name="Ikawa H."/>
            <person name="Shibata M."/>
            <person name="Yamamoto M."/>
            <person name="Bruskiewich R.M."/>
            <person name="Hoen D.R."/>
            <person name="Bureau TE."/>
            <person name="Namiki N."/>
            <person name="Ohyanagi H."/>
            <person name="Sakai Y."/>
            <person name="Nobushima S."/>
            <person name="Sakata K."/>
            <person name="Barrero R.A."/>
            <person name="Sato Y."/>
            <person name="Souvorov A."/>
            <person name="Smith-White B."/>
            <person name="Tatusova T."/>
            <person name="An S."/>
            <person name="An G."/>
            <person name="OOta S."/>
            <person name="Fuks G."/>
            <person name="Messing J."/>
            <person name="Christie K.R."/>
            <person name="Lieberherr D."/>
            <person name="Kim H."/>
            <person name="Zuccolo A."/>
            <person name="Wing R.A."/>
            <person name="Nobuta K."/>
            <person name="Green P.J."/>
            <person name="Lu C."/>
            <person name="Meyers BC."/>
            <person name="Chaparro C."/>
            <person name="Piegu B."/>
            <person name="Panaud O."/>
            <person name="Echeverria M."/>
        </authorList>
    </citation>
    <scope>NUCLEOTIDE SEQUENCE</scope>
</reference>
<reference evidence="2" key="3">
    <citation type="journal article" date="2006" name="Nucleic Acids Res.">
        <title>The Rice Annotation Project Database (RAP-DB): hub for Oryza sativa ssp. japonica genome information.</title>
        <authorList>
            <person name="Ohyanagi H."/>
            <person name="Tanaka T."/>
            <person name="Sakai H."/>
            <person name="Shigemoto Y."/>
            <person name="Yamaguchi K."/>
            <person name="Habara T."/>
            <person name="Fujii Y."/>
            <person name="Antonio B.A."/>
            <person name="Nagamura Y."/>
            <person name="Imanishi T."/>
            <person name="Ikeo K."/>
            <person name="Itoh T."/>
            <person name="Gojobori T."/>
            <person name="Sasaki T."/>
        </authorList>
    </citation>
    <scope>NUCLEOTIDE SEQUENCE</scope>
</reference>
<dbReference type="KEGG" id="dosa:Os09g0462000"/>
<protein>
    <submittedName>
        <fullName evidence="2">Os09g0462000 protein</fullName>
    </submittedName>
</protein>